<feature type="compositionally biased region" description="Basic and acidic residues" evidence="1">
    <location>
        <begin position="21"/>
        <end position="37"/>
    </location>
</feature>
<organism evidence="2 3">
    <name type="scientific">Paramecium octaurelia</name>
    <dbReference type="NCBI Taxonomy" id="43137"/>
    <lineage>
        <taxon>Eukaryota</taxon>
        <taxon>Sar</taxon>
        <taxon>Alveolata</taxon>
        <taxon>Ciliophora</taxon>
        <taxon>Intramacronucleata</taxon>
        <taxon>Oligohymenophorea</taxon>
        <taxon>Peniculida</taxon>
        <taxon>Parameciidae</taxon>
        <taxon>Paramecium</taxon>
    </lineage>
</organism>
<accession>A0A8S1SZU4</accession>
<dbReference type="EMBL" id="CAJJDP010000016">
    <property type="protein sequence ID" value="CAD8144839.1"/>
    <property type="molecule type" value="Genomic_DNA"/>
</dbReference>
<name>A0A8S1SZU4_PAROT</name>
<feature type="compositionally biased region" description="Polar residues" evidence="1">
    <location>
        <begin position="38"/>
        <end position="51"/>
    </location>
</feature>
<protein>
    <submittedName>
        <fullName evidence="2">Uncharacterized protein</fullName>
    </submittedName>
</protein>
<dbReference type="AlphaFoldDB" id="A0A8S1SZU4"/>
<keyword evidence="3" id="KW-1185">Reference proteome</keyword>
<feature type="compositionally biased region" description="Polar residues" evidence="1">
    <location>
        <begin position="1"/>
        <end position="20"/>
    </location>
</feature>
<reference evidence="2" key="1">
    <citation type="submission" date="2021-01" db="EMBL/GenBank/DDBJ databases">
        <authorList>
            <consortium name="Genoscope - CEA"/>
            <person name="William W."/>
        </authorList>
    </citation>
    <scope>NUCLEOTIDE SEQUENCE</scope>
</reference>
<sequence length="51" mass="6066">MRMQSGKNGLNYKTQQQQKDQNLENKEDQLKQQEKSSKVIQNSLQNEKQDK</sequence>
<dbReference type="Proteomes" id="UP000683925">
    <property type="component" value="Unassembled WGS sequence"/>
</dbReference>
<dbReference type="OMA" id="MRMQSGK"/>
<gene>
    <name evidence="2" type="ORF">POCTA_138.1.T0160360</name>
</gene>
<evidence type="ECO:0000313" key="2">
    <source>
        <dbReference type="EMBL" id="CAD8144839.1"/>
    </source>
</evidence>
<evidence type="ECO:0000256" key="1">
    <source>
        <dbReference type="SAM" id="MobiDB-lite"/>
    </source>
</evidence>
<feature type="region of interest" description="Disordered" evidence="1">
    <location>
        <begin position="1"/>
        <end position="51"/>
    </location>
</feature>
<proteinExistence type="predicted"/>
<comment type="caution">
    <text evidence="2">The sequence shown here is derived from an EMBL/GenBank/DDBJ whole genome shotgun (WGS) entry which is preliminary data.</text>
</comment>
<evidence type="ECO:0000313" key="3">
    <source>
        <dbReference type="Proteomes" id="UP000683925"/>
    </source>
</evidence>